<gene>
    <name evidence="1" type="ORF">SDC9_93551</name>
</gene>
<dbReference type="EMBL" id="VSSQ01011443">
    <property type="protein sequence ID" value="MPM46844.1"/>
    <property type="molecule type" value="Genomic_DNA"/>
</dbReference>
<accession>A0A645AAY2</accession>
<name>A0A645AAY2_9ZZZZ</name>
<dbReference type="AlphaFoldDB" id="A0A645AAY2"/>
<evidence type="ECO:0000313" key="1">
    <source>
        <dbReference type="EMBL" id="MPM46844.1"/>
    </source>
</evidence>
<protein>
    <submittedName>
        <fullName evidence="1">Uncharacterized protein</fullName>
    </submittedName>
</protein>
<reference evidence="1" key="1">
    <citation type="submission" date="2019-08" db="EMBL/GenBank/DDBJ databases">
        <authorList>
            <person name="Kucharzyk K."/>
            <person name="Murdoch R.W."/>
            <person name="Higgins S."/>
            <person name="Loffler F."/>
        </authorList>
    </citation>
    <scope>NUCLEOTIDE SEQUENCE</scope>
</reference>
<sequence>MPHERKAGYVRAGVDAVVHNAVPRVFIERGHEPDDRIQRGFVYHLRLVRRGQNADAERLGQKQHVPWPCAEVLEHLVGMHKPRNGKAVLRLLVENAVAAGDDCARFVNLVVPAREDGAHGLGRHAFRHAEQVERELGLAAHGVNVRERVGGSDLPEGERIVHDGRKEVHRLHEGECIAHAVDGSVVRAVKANEQVGVGARRQIA</sequence>
<comment type="caution">
    <text evidence="1">The sequence shown here is derived from an EMBL/GenBank/DDBJ whole genome shotgun (WGS) entry which is preliminary data.</text>
</comment>
<proteinExistence type="predicted"/>
<organism evidence="1">
    <name type="scientific">bioreactor metagenome</name>
    <dbReference type="NCBI Taxonomy" id="1076179"/>
    <lineage>
        <taxon>unclassified sequences</taxon>
        <taxon>metagenomes</taxon>
        <taxon>ecological metagenomes</taxon>
    </lineage>
</organism>